<dbReference type="Pfam" id="PF07920">
    <property type="entry name" value="DUF1684"/>
    <property type="match status" value="1"/>
</dbReference>
<dbReference type="InterPro" id="IPR012467">
    <property type="entry name" value="DUF1684"/>
</dbReference>
<keyword evidence="3" id="KW-1185">Reference proteome</keyword>
<protein>
    <recommendedName>
        <fullName evidence="4">DUF1684 domain-containing protein</fullName>
    </recommendedName>
</protein>
<evidence type="ECO:0000313" key="3">
    <source>
        <dbReference type="Proteomes" id="UP000233782"/>
    </source>
</evidence>
<evidence type="ECO:0000313" key="2">
    <source>
        <dbReference type="EMBL" id="PKV63410.1"/>
    </source>
</evidence>
<dbReference type="AlphaFoldDB" id="A0A2N3U9I2"/>
<feature type="transmembrane region" description="Helical" evidence="1">
    <location>
        <begin position="20"/>
        <end position="43"/>
    </location>
</feature>
<evidence type="ECO:0000256" key="1">
    <source>
        <dbReference type="SAM" id="Phobius"/>
    </source>
</evidence>
<dbReference type="PANTHER" id="PTHR41913:SF1">
    <property type="entry name" value="DUF1684 DOMAIN-CONTAINING PROTEIN"/>
    <property type="match status" value="1"/>
</dbReference>
<comment type="caution">
    <text evidence="2">The sequence shown here is derived from an EMBL/GenBank/DDBJ whole genome shotgun (WGS) entry which is preliminary data.</text>
</comment>
<dbReference type="OrthoDB" id="5493262at2"/>
<accession>A0A2N3U9I2</accession>
<keyword evidence="1" id="KW-1133">Transmembrane helix</keyword>
<proteinExistence type="predicted"/>
<sequence>MGKIWPSFGFFLTLAKSNILFFYSVLLPNYLARFLSLFIFLVLASGCSEFNAPANNTVQTSQDYVASVDKWHQEREAKLKSPDGWLTLAGLFWLQEGENSFGSAPNDNLTFPEGRIPGRAGVIQLKGDTVTTSINAGVEVLLQGKPVHEALLYTPDMDTVPRLSHGTLTWYVIKRGNRYGIRLRDLQNDALVHFKGIKRFPVRAEWRIKAHFVAHPTPKQIAITNIVGQTSMQDSPGTLIFTLNGQQYQLDALLEGEELFIIFADKTNGLETYGAGRYLYADKPGPDGSTVLDFNKASNPPCDFVSYATCPLPPRQNFLPIMIEAGEKSYGEY</sequence>
<dbReference type="EMBL" id="PJMU01000003">
    <property type="protein sequence ID" value="PKV63410.1"/>
    <property type="molecule type" value="Genomic_DNA"/>
</dbReference>
<dbReference type="PANTHER" id="PTHR41913">
    <property type="entry name" value="DUF1684 DOMAIN-CONTAINING PROTEIN"/>
    <property type="match status" value="1"/>
</dbReference>
<gene>
    <name evidence="2" type="ORF">BD749_3253</name>
</gene>
<name>A0A2N3U9I2_9BACT</name>
<reference evidence="2 3" key="1">
    <citation type="submission" date="2017-12" db="EMBL/GenBank/DDBJ databases">
        <title>Genomic Encyclopedia of Type Strains, Phase III (KMG-III): the genomes of soil and plant-associated and newly described type strains.</title>
        <authorList>
            <person name="Whitman W."/>
        </authorList>
    </citation>
    <scope>NUCLEOTIDE SEQUENCE [LARGE SCALE GENOMIC DNA]</scope>
    <source>
        <strain evidence="2 3">LP43</strain>
    </source>
</reference>
<evidence type="ECO:0008006" key="4">
    <source>
        <dbReference type="Google" id="ProtNLM"/>
    </source>
</evidence>
<keyword evidence="1" id="KW-0472">Membrane</keyword>
<organism evidence="2 3">
    <name type="scientific">Pontibacter ramchanderi</name>
    <dbReference type="NCBI Taxonomy" id="1179743"/>
    <lineage>
        <taxon>Bacteria</taxon>
        <taxon>Pseudomonadati</taxon>
        <taxon>Bacteroidota</taxon>
        <taxon>Cytophagia</taxon>
        <taxon>Cytophagales</taxon>
        <taxon>Hymenobacteraceae</taxon>
        <taxon>Pontibacter</taxon>
    </lineage>
</organism>
<dbReference type="Proteomes" id="UP000233782">
    <property type="component" value="Unassembled WGS sequence"/>
</dbReference>
<keyword evidence="1" id="KW-0812">Transmembrane</keyword>